<dbReference type="Pfam" id="PF07228">
    <property type="entry name" value="SpoIIE"/>
    <property type="match status" value="1"/>
</dbReference>
<evidence type="ECO:0000313" key="4">
    <source>
        <dbReference type="EMBL" id="MDG2989813.1"/>
    </source>
</evidence>
<dbReference type="SMART" id="SM00331">
    <property type="entry name" value="PP2C_SIG"/>
    <property type="match status" value="1"/>
</dbReference>
<comment type="caution">
    <text evidence="4">The sequence shown here is derived from an EMBL/GenBank/DDBJ whole genome shotgun (WGS) entry which is preliminary data.</text>
</comment>
<dbReference type="Gene3D" id="3.60.40.10">
    <property type="entry name" value="PPM-type phosphatase domain"/>
    <property type="match status" value="1"/>
</dbReference>
<reference evidence="4" key="2">
    <citation type="submission" date="2022-01" db="EMBL/GenBank/DDBJ databases">
        <authorList>
            <person name="Zivanovic Y."/>
            <person name="Moreira D."/>
            <person name="Lopez-Garcia P."/>
        </authorList>
    </citation>
    <scope>NUCLEOTIDE SEQUENCE</scope>
    <source>
        <strain evidence="4">G9</strain>
    </source>
</reference>
<evidence type="ECO:0000313" key="5">
    <source>
        <dbReference type="Proteomes" id="UP001154265"/>
    </source>
</evidence>
<dbReference type="PANTHER" id="PTHR43156">
    <property type="entry name" value="STAGE II SPORULATION PROTEIN E-RELATED"/>
    <property type="match status" value="1"/>
</dbReference>
<feature type="compositionally biased region" description="Basic and acidic residues" evidence="2">
    <location>
        <begin position="122"/>
        <end position="132"/>
    </location>
</feature>
<keyword evidence="1" id="KW-0378">Hydrolase</keyword>
<evidence type="ECO:0000256" key="2">
    <source>
        <dbReference type="SAM" id="MobiDB-lite"/>
    </source>
</evidence>
<protein>
    <submittedName>
        <fullName evidence="4">PP2C family protein-serine/threonine phosphatase</fullName>
    </submittedName>
</protein>
<evidence type="ECO:0000256" key="1">
    <source>
        <dbReference type="ARBA" id="ARBA00022801"/>
    </source>
</evidence>
<accession>A0ABT6EVK4</accession>
<dbReference type="InterPro" id="IPR052016">
    <property type="entry name" value="Bact_Sigma-Reg"/>
</dbReference>
<evidence type="ECO:0000259" key="3">
    <source>
        <dbReference type="SMART" id="SM00331"/>
    </source>
</evidence>
<dbReference type="Gene3D" id="3.30.450.40">
    <property type="match status" value="1"/>
</dbReference>
<dbReference type="InterPro" id="IPR001932">
    <property type="entry name" value="PPM-type_phosphatase-like_dom"/>
</dbReference>
<dbReference type="EMBL" id="JAKKUT010000001">
    <property type="protein sequence ID" value="MDG2989813.1"/>
    <property type="molecule type" value="Genomic_DNA"/>
</dbReference>
<dbReference type="SUPFAM" id="SSF55781">
    <property type="entry name" value="GAF domain-like"/>
    <property type="match status" value="1"/>
</dbReference>
<reference evidence="4" key="1">
    <citation type="journal article" date="2022" name="Genome Biol. Evol.">
        <title>A New Gene Family Diagnostic for Intracellular Biomineralization of Amorphous Ca Carbonates by Cyanobacteria.</title>
        <authorList>
            <person name="Benzerara K."/>
            <person name="Duprat E."/>
            <person name="Bitard-Feildel T."/>
            <person name="Caumes G."/>
            <person name="Cassier-Chauvat C."/>
            <person name="Chauvat F."/>
            <person name="Dezi M."/>
            <person name="Diop S.I."/>
            <person name="Gaschignard G."/>
            <person name="Gorgen S."/>
            <person name="Gugger M."/>
            <person name="Lopez-Garcia P."/>
            <person name="Millet M."/>
            <person name="Skouri-Panet F."/>
            <person name="Moreira D."/>
            <person name="Callebaut I."/>
        </authorList>
    </citation>
    <scope>NUCLEOTIDE SEQUENCE</scope>
    <source>
        <strain evidence="4">G9</strain>
    </source>
</reference>
<name>A0ABT6EVK4_9SYNE</name>
<feature type="domain" description="PPM-type phosphatase" evidence="3">
    <location>
        <begin position="237"/>
        <end position="468"/>
    </location>
</feature>
<dbReference type="SUPFAM" id="SSF81606">
    <property type="entry name" value="PP2C-like"/>
    <property type="match status" value="1"/>
</dbReference>
<feature type="region of interest" description="Disordered" evidence="2">
    <location>
        <begin position="111"/>
        <end position="132"/>
    </location>
</feature>
<gene>
    <name evidence="4" type="ORF">L3556_02505</name>
</gene>
<proteinExistence type="predicted"/>
<organism evidence="4 5">
    <name type="scientific">Candidatus Synechococcus calcipolaris G9</name>
    <dbReference type="NCBI Taxonomy" id="1497997"/>
    <lineage>
        <taxon>Bacteria</taxon>
        <taxon>Bacillati</taxon>
        <taxon>Cyanobacteriota</taxon>
        <taxon>Cyanophyceae</taxon>
        <taxon>Synechococcales</taxon>
        <taxon>Synechococcaceae</taxon>
        <taxon>Synechococcus</taxon>
    </lineage>
</organism>
<dbReference type="InterPro" id="IPR029016">
    <property type="entry name" value="GAF-like_dom_sf"/>
</dbReference>
<dbReference type="RefSeq" id="WP_277865726.1">
    <property type="nucleotide sequence ID" value="NZ_JAKKUT010000001.1"/>
</dbReference>
<dbReference type="InterPro" id="IPR036457">
    <property type="entry name" value="PPM-type-like_dom_sf"/>
</dbReference>
<keyword evidence="5" id="KW-1185">Reference proteome</keyword>
<sequence>MKASPSPVLALKQLVSRLQRENSKIQELLASLSFALRSFNNLNQFFELIPLITSRVTEADAAALILFRSDGQIRLEQLHCHASEQCPNIRSALETATRTLAESLAMLAEEQAKSQQSVEDTPDQRNQTDDRRYMEESLDRQLSIRLPNDIAYHGTAILVKDSQMAERGRLYIFSQNPDYEWTETRQQLIQVIADQTAVAIANDELAIKLRDRQRLDRELEIGAEIQKRLLPHQCPDIQGLALAATCKTASWVGGDYYDFIPITYGLADKTALADGRWGIAIGDVMGKGVPAGLIMTMTRGMLRAEALNGHRPSRILQHLNRAMQPDLENSHRFVTLFYSEYNPQTHLLSYSNAAHLPPLLWQEETQTVRRLDTYGMLIGLDAGSQYQEAEVRLQRGDTLIYYTDGITEADDPKGDRYQEERLAEALADACRQNLDPTAIQDYIFDQVDEFIGPNGHIGDDMTLIVLQITD</sequence>
<dbReference type="Proteomes" id="UP001154265">
    <property type="component" value="Unassembled WGS sequence"/>
</dbReference>
<dbReference type="PANTHER" id="PTHR43156:SF2">
    <property type="entry name" value="STAGE II SPORULATION PROTEIN E"/>
    <property type="match status" value="1"/>
</dbReference>